<evidence type="ECO:0000256" key="4">
    <source>
        <dbReference type="RuleBase" id="RU000669"/>
    </source>
</evidence>
<dbReference type="Ensembl" id="ENSXETT00000029796">
    <property type="protein sequence ID" value="ENSXETP00000029796"/>
    <property type="gene ID" value="ENSXETG00000013596"/>
</dbReference>
<dbReference type="FunFam" id="3.10.290.70:FF:000005">
    <property type="entry name" value="40S ribosomal protein S8"/>
    <property type="match status" value="1"/>
</dbReference>
<keyword evidence="3 4" id="KW-0687">Ribonucleoprotein</keyword>
<dbReference type="GO" id="GO:0003735">
    <property type="term" value="F:structural constituent of ribosome"/>
    <property type="evidence" value="ECO:0007669"/>
    <property type="project" value="InterPro"/>
</dbReference>
<dbReference type="FunFam" id="1.10.168.20:FF:000001">
    <property type="entry name" value="40S ribosomal protein S8"/>
    <property type="match status" value="1"/>
</dbReference>
<evidence type="ECO:0000313" key="6">
    <source>
        <dbReference type="Ensembl" id="ENSXETP00000029796"/>
    </source>
</evidence>
<evidence type="ECO:0000256" key="1">
    <source>
        <dbReference type="ARBA" id="ARBA00005257"/>
    </source>
</evidence>
<evidence type="ECO:0000256" key="5">
    <source>
        <dbReference type="SAM" id="MobiDB-lite"/>
    </source>
</evidence>
<name>A0A803KJ06_XENTR</name>
<accession>A0A803KJ06</accession>
<dbReference type="PANTHER" id="PTHR10394">
    <property type="entry name" value="40S RIBOSOMAL PROTEIN S8"/>
    <property type="match status" value="1"/>
</dbReference>
<dbReference type="Pfam" id="PF01201">
    <property type="entry name" value="Ribosomal_S8e"/>
    <property type="match status" value="2"/>
</dbReference>
<sequence length="195" mass="22633">MGISRDNWHKRRKTGGKRKPYHKKRKYELGRPAANTKIGPRRIHTVRVRGGNKKYRALRLDAGNFSWGSECCTRKTRIIDVVYNASNNELVDSTPYRQWFEAHYALPLGRKKGAKLTPEEEEILNKKRSKKTQKKYEERKKTAKISPLLEEQFQQGKLLACIASRPGQCGRADGYVLEGKELEFYLRKIKAKKGK</sequence>
<keyword evidence="2 4" id="KW-0689">Ribosomal protein</keyword>
<dbReference type="GO" id="GO:1990904">
    <property type="term" value="C:ribonucleoprotein complex"/>
    <property type="evidence" value="ECO:0007669"/>
    <property type="project" value="UniProtKB-KW"/>
</dbReference>
<dbReference type="GO" id="GO:0005840">
    <property type="term" value="C:ribosome"/>
    <property type="evidence" value="ECO:0007669"/>
    <property type="project" value="UniProtKB-KW"/>
</dbReference>
<dbReference type="AlphaFoldDB" id="A0A803KJ06"/>
<evidence type="ECO:0000256" key="3">
    <source>
        <dbReference type="ARBA" id="ARBA00023274"/>
    </source>
</evidence>
<feature type="region of interest" description="Disordered" evidence="5">
    <location>
        <begin position="119"/>
        <end position="138"/>
    </location>
</feature>
<feature type="region of interest" description="Disordered" evidence="5">
    <location>
        <begin position="1"/>
        <end position="27"/>
    </location>
</feature>
<dbReference type="InterPro" id="IPR042563">
    <property type="entry name" value="Ribosomal_protein_eS8_euk"/>
</dbReference>
<evidence type="ECO:0000256" key="2">
    <source>
        <dbReference type="ARBA" id="ARBA00022980"/>
    </source>
</evidence>
<gene>
    <name evidence="6" type="primary">rps8</name>
</gene>
<dbReference type="InterPro" id="IPR018283">
    <property type="entry name" value="Ribosomal_eS8_CS"/>
</dbReference>
<dbReference type="Bgee" id="ENSXETG00000013596">
    <property type="expression patterns" value="Expressed in heart and 32 other cell types or tissues"/>
</dbReference>
<dbReference type="InterPro" id="IPR022309">
    <property type="entry name" value="Ribosomal_Se8/biogenesis_NSA2"/>
</dbReference>
<dbReference type="Xenbase" id="XB-GENE-5934818">
    <property type="gene designation" value="rps8"/>
</dbReference>
<dbReference type="Gene3D" id="3.10.290.70">
    <property type="match status" value="1"/>
</dbReference>
<feature type="compositionally biased region" description="Basic residues" evidence="5">
    <location>
        <begin position="8"/>
        <end position="26"/>
    </location>
</feature>
<dbReference type="InterPro" id="IPR001047">
    <property type="entry name" value="Ribosomal_eS8"/>
</dbReference>
<reference evidence="6" key="1">
    <citation type="journal article" date="2010" name="Science">
        <title>The genome of the Western clawed frog Xenopus tropicalis.</title>
        <authorList>
            <person name="Hellsten U."/>
            <person name="Harland R.M."/>
            <person name="Gilchrist M.J."/>
            <person name="Hendrix D."/>
            <person name="Jurka J."/>
            <person name="Kapitonov V."/>
            <person name="Ovcharenko I."/>
            <person name="Putnam N.H."/>
            <person name="Shu S."/>
            <person name="Taher L."/>
            <person name="Blitz I.L."/>
            <person name="Blumberg B."/>
            <person name="Dichmann D.S."/>
            <person name="Dubchak I."/>
            <person name="Amaya E."/>
            <person name="Detter J.C."/>
            <person name="Fletcher R."/>
            <person name="Gerhard D.S."/>
            <person name="Goodstein D."/>
            <person name="Graves T."/>
            <person name="Grigoriev I.V."/>
            <person name="Grimwood J."/>
            <person name="Kawashima T."/>
            <person name="Lindquist E."/>
            <person name="Lucas S.M."/>
            <person name="Mead P.E."/>
            <person name="Mitros T."/>
            <person name="Ogino H."/>
            <person name="Ohta Y."/>
            <person name="Poliakov A.V."/>
            <person name="Pollet N."/>
            <person name="Robert J."/>
            <person name="Salamov A."/>
            <person name="Sater A.K."/>
            <person name="Schmutz J."/>
            <person name="Terry A."/>
            <person name="Vize P.D."/>
            <person name="Warren W.C."/>
            <person name="Wells D."/>
            <person name="Wills A."/>
            <person name="Wilson R.K."/>
            <person name="Zimmerman L.B."/>
            <person name="Zorn A.M."/>
            <person name="Grainger R."/>
            <person name="Grammer T."/>
            <person name="Khokha M.K."/>
            <person name="Richardson P.M."/>
            <person name="Rokhsar D.S."/>
        </authorList>
    </citation>
    <scope>NUCLEOTIDE SEQUENCE [LARGE SCALE GENOMIC DNA]</scope>
    <source>
        <strain evidence="6">Nigerian</strain>
    </source>
</reference>
<reference evidence="6" key="2">
    <citation type="submission" date="2011-06" db="UniProtKB">
        <authorList>
            <consortium name="Ensembl"/>
        </authorList>
    </citation>
    <scope>IDENTIFICATION</scope>
</reference>
<dbReference type="NCBIfam" id="TIGR00307">
    <property type="entry name" value="eS8"/>
    <property type="match status" value="1"/>
</dbReference>
<protein>
    <recommendedName>
        <fullName evidence="4">40S ribosomal protein S8</fullName>
    </recommendedName>
</protein>
<dbReference type="Gene3D" id="1.10.168.20">
    <property type="entry name" value="Ribosomal protein S8e, subdomain"/>
    <property type="match status" value="1"/>
</dbReference>
<comment type="similarity">
    <text evidence="1 4">Belongs to the eukaryotic ribosomal protein eS8 family.</text>
</comment>
<dbReference type="GeneTree" id="ENSGT00390000012433"/>
<dbReference type="PROSITE" id="PS01193">
    <property type="entry name" value="RIBOSOMAL_S8E"/>
    <property type="match status" value="1"/>
</dbReference>
<dbReference type="CDD" id="cd11382">
    <property type="entry name" value="Ribosomal_S8e"/>
    <property type="match status" value="1"/>
</dbReference>
<organism evidence="6">
    <name type="scientific">Xenopus tropicalis</name>
    <name type="common">Western clawed frog</name>
    <name type="synonym">Silurana tropicalis</name>
    <dbReference type="NCBI Taxonomy" id="8364"/>
    <lineage>
        <taxon>Eukaryota</taxon>
        <taxon>Metazoa</taxon>
        <taxon>Chordata</taxon>
        <taxon>Craniata</taxon>
        <taxon>Vertebrata</taxon>
        <taxon>Euteleostomi</taxon>
        <taxon>Amphibia</taxon>
        <taxon>Batrachia</taxon>
        <taxon>Anura</taxon>
        <taxon>Pipoidea</taxon>
        <taxon>Pipidae</taxon>
        <taxon>Xenopodinae</taxon>
        <taxon>Xenopus</taxon>
        <taxon>Silurana</taxon>
    </lineage>
</organism>
<dbReference type="GO" id="GO:0006412">
    <property type="term" value="P:translation"/>
    <property type="evidence" value="ECO:0007669"/>
    <property type="project" value="InterPro"/>
</dbReference>
<proteinExistence type="inferred from homology"/>